<dbReference type="AlphaFoldDB" id="A0A0G4GSS3"/>
<dbReference type="VEuPathDB" id="CryptoDB:Cvel_5133"/>
<protein>
    <submittedName>
        <fullName evidence="1">Uncharacterized protein</fullName>
    </submittedName>
</protein>
<accession>A0A0G4GSS3</accession>
<organism evidence="1">
    <name type="scientific">Chromera velia CCMP2878</name>
    <dbReference type="NCBI Taxonomy" id="1169474"/>
    <lineage>
        <taxon>Eukaryota</taxon>
        <taxon>Sar</taxon>
        <taxon>Alveolata</taxon>
        <taxon>Colpodellida</taxon>
        <taxon>Chromeraceae</taxon>
        <taxon>Chromera</taxon>
    </lineage>
</organism>
<gene>
    <name evidence="1" type="ORF">Cvel_5133</name>
</gene>
<sequence length="181" mass="20044">MIPWVLGGALSVSLVLYRGVGRAFRFIGLGVRRLLCFFVSLAGVRLISVQELDELKSRVSVTEKSVSELQKALAAAVKKRDELDISDHLRVSLRRCGTDEAKKIHVEFDVMGTTSERILYFPKTENDYLIEISRDIRSDVSVAELLERVKSTEGLLVVKVKLEHLSGGKRDEEGGSGEVAA</sequence>
<dbReference type="EMBL" id="CDMZ01001502">
    <property type="protein sequence ID" value="CEM33520.1"/>
    <property type="molecule type" value="Genomic_DNA"/>
</dbReference>
<evidence type="ECO:0000313" key="1">
    <source>
        <dbReference type="EMBL" id="CEM33520.1"/>
    </source>
</evidence>
<proteinExistence type="predicted"/>
<name>A0A0G4GSS3_9ALVE</name>
<reference evidence="1" key="1">
    <citation type="submission" date="2014-11" db="EMBL/GenBank/DDBJ databases">
        <authorList>
            <person name="Otto D Thomas"/>
            <person name="Naeem Raeece"/>
        </authorList>
    </citation>
    <scope>NUCLEOTIDE SEQUENCE</scope>
</reference>